<keyword evidence="1" id="KW-1133">Transmembrane helix</keyword>
<dbReference type="Gene3D" id="3.40.30.10">
    <property type="entry name" value="Glutaredoxin"/>
    <property type="match status" value="1"/>
</dbReference>
<feature type="transmembrane region" description="Helical" evidence="1">
    <location>
        <begin position="222"/>
        <end position="240"/>
    </location>
</feature>
<name>A0ABW8TSD1_9CLOT</name>
<feature type="transmembrane region" description="Helical" evidence="1">
    <location>
        <begin position="198"/>
        <end position="215"/>
    </location>
</feature>
<keyword evidence="1" id="KW-0472">Membrane</keyword>
<proteinExistence type="predicted"/>
<dbReference type="Proteomes" id="UP001623661">
    <property type="component" value="Unassembled WGS sequence"/>
</dbReference>
<accession>A0ABW8TSD1</accession>
<dbReference type="EMBL" id="JBJHZY010000002">
    <property type="protein sequence ID" value="MFL0268626.1"/>
    <property type="molecule type" value="Genomic_DNA"/>
</dbReference>
<comment type="caution">
    <text evidence="2">The sequence shown here is derived from an EMBL/GenBank/DDBJ whole genome shotgun (WGS) entry which is preliminary data.</text>
</comment>
<keyword evidence="3" id="KW-1185">Reference proteome</keyword>
<organism evidence="2 3">
    <name type="scientific">Candidatus Clostridium radicumherbarum</name>
    <dbReference type="NCBI Taxonomy" id="3381662"/>
    <lineage>
        <taxon>Bacteria</taxon>
        <taxon>Bacillati</taxon>
        <taxon>Bacillota</taxon>
        <taxon>Clostridia</taxon>
        <taxon>Eubacteriales</taxon>
        <taxon>Clostridiaceae</taxon>
        <taxon>Clostridium</taxon>
    </lineage>
</organism>
<sequence length="399" mass="45504">MNRWRKGVFLLASIIFFIGVRVNVFAEDSGLLTNLKNVPIYTNEEFNKAPIRLEIFTASWCSRCARLKPELPEIIYKKYHKEQVAMRIYQIDDGTAAPHLMDLENKVNIPAAAKGSVPSIFINETYYYAGYDSDISKKLLEDIDAIINGRKVPNGGNITVNTGDKTEKNGVSDNGSGTIEKRLTKAFNIFMSGLGDSINFYLILLCYLSYIYFIDSKKKKKLLITLTYFIGMFMTNIIILQGQLPLICNKSYISIFKITFTLFSIYLLYNILEAAMNKLFYGKVKFSRISRSFLKSLANVLNSSYGYLISAVIGLLIMYSQVSNIDSHYIDMFAEINVSILTWNKLAKVFSYTLGVAFPIILLGIVMHTWSRLRKFAKADIPIMQYSKKSLNHNSKRWN</sequence>
<reference evidence="2 3" key="1">
    <citation type="submission" date="2024-11" db="EMBL/GenBank/DDBJ databases">
        <authorList>
            <person name="Heng Y.C."/>
            <person name="Lim A.C.H."/>
            <person name="Lee J.K.Y."/>
            <person name="Kittelmann S."/>
        </authorList>
    </citation>
    <scope>NUCLEOTIDE SEQUENCE [LARGE SCALE GENOMIC DNA]</scope>
    <source>
        <strain evidence="2 3">WILCCON 0202</strain>
    </source>
</reference>
<evidence type="ECO:0000313" key="3">
    <source>
        <dbReference type="Proteomes" id="UP001623661"/>
    </source>
</evidence>
<evidence type="ECO:0000256" key="1">
    <source>
        <dbReference type="SAM" id="Phobius"/>
    </source>
</evidence>
<dbReference type="SUPFAM" id="SSF52833">
    <property type="entry name" value="Thioredoxin-like"/>
    <property type="match status" value="1"/>
</dbReference>
<dbReference type="InterPro" id="IPR036249">
    <property type="entry name" value="Thioredoxin-like_sf"/>
</dbReference>
<feature type="transmembrane region" description="Helical" evidence="1">
    <location>
        <begin position="252"/>
        <end position="272"/>
    </location>
</feature>
<keyword evidence="1" id="KW-0812">Transmembrane</keyword>
<protein>
    <recommendedName>
        <fullName evidence="4">Thioredoxin domain-containing protein</fullName>
    </recommendedName>
</protein>
<gene>
    <name evidence="2" type="ORF">ACJDUH_11045</name>
</gene>
<feature type="transmembrane region" description="Helical" evidence="1">
    <location>
        <begin position="293"/>
        <end position="319"/>
    </location>
</feature>
<evidence type="ECO:0000313" key="2">
    <source>
        <dbReference type="EMBL" id="MFL0268626.1"/>
    </source>
</evidence>
<feature type="transmembrane region" description="Helical" evidence="1">
    <location>
        <begin position="349"/>
        <end position="370"/>
    </location>
</feature>
<evidence type="ECO:0008006" key="4">
    <source>
        <dbReference type="Google" id="ProtNLM"/>
    </source>
</evidence>
<dbReference type="RefSeq" id="WP_406765252.1">
    <property type="nucleotide sequence ID" value="NZ_JBJHZY010000002.1"/>
</dbReference>